<gene>
    <name evidence="12" type="ORF">CBER1_09864</name>
</gene>
<dbReference type="GO" id="GO:0020037">
    <property type="term" value="F:heme binding"/>
    <property type="evidence" value="ECO:0007669"/>
    <property type="project" value="InterPro"/>
</dbReference>
<feature type="domain" description="Plant heme peroxidase family profile" evidence="10">
    <location>
        <begin position="522"/>
        <end position="654"/>
    </location>
</feature>
<dbReference type="GO" id="GO:0006979">
    <property type="term" value="P:response to oxidative stress"/>
    <property type="evidence" value="ECO:0007669"/>
    <property type="project" value="InterPro"/>
</dbReference>
<feature type="domain" description="WSC" evidence="11">
    <location>
        <begin position="237"/>
        <end position="334"/>
    </location>
</feature>
<keyword evidence="9" id="KW-0732">Signal</keyword>
<dbReference type="SMART" id="SM00321">
    <property type="entry name" value="WSC"/>
    <property type="match status" value="3"/>
</dbReference>
<dbReference type="AlphaFoldDB" id="A0A2S6BVU5"/>
<dbReference type="InterPro" id="IPR002889">
    <property type="entry name" value="WSC_carb-bd"/>
</dbReference>
<feature type="binding site" evidence="5">
    <location>
        <position position="534"/>
    </location>
    <ligand>
        <name>Ca(2+)</name>
        <dbReference type="ChEBI" id="CHEBI:29108"/>
        <label>1</label>
    </ligand>
</feature>
<dbReference type="Gene3D" id="1.10.520.10">
    <property type="match status" value="1"/>
</dbReference>
<evidence type="ECO:0000256" key="3">
    <source>
        <dbReference type="ARBA" id="ARBA00023180"/>
    </source>
</evidence>
<evidence type="ECO:0000313" key="13">
    <source>
        <dbReference type="Proteomes" id="UP000237631"/>
    </source>
</evidence>
<evidence type="ECO:0000256" key="2">
    <source>
        <dbReference type="ARBA" id="ARBA00022737"/>
    </source>
</evidence>
<dbReference type="EMBL" id="PNEN01001748">
    <property type="protein sequence ID" value="PPJ51585.1"/>
    <property type="molecule type" value="Genomic_DNA"/>
</dbReference>
<feature type="signal peptide" evidence="9">
    <location>
        <begin position="1"/>
        <end position="18"/>
    </location>
</feature>
<dbReference type="InterPro" id="IPR010255">
    <property type="entry name" value="Haem_peroxidase_sf"/>
</dbReference>
<evidence type="ECO:0008006" key="14">
    <source>
        <dbReference type="Google" id="ProtNLM"/>
    </source>
</evidence>
<evidence type="ECO:0000256" key="6">
    <source>
        <dbReference type="PIRSR" id="PIRSR601621-3"/>
    </source>
</evidence>
<keyword evidence="5" id="KW-0479">Metal-binding</keyword>
<proteinExistence type="inferred from homology"/>
<dbReference type="STRING" id="357750.A0A2S6BVU5"/>
<sequence length="757" mass="78473">MRAERLTFLALGLKRCLAQTWTYQGCYLDDPAKRALKFFTNTDNDDQTIESCTGTCASLGYGWAGVEYGHECYCDKQLNSATQVPESDCSMRCVGNSSQTCGNGNRLSVYTTGSTYTAPTTNPGPAGWSSLGCYTDSVGTRSLGSQQFIDAGANAMTVAACTQACKSAGYSVAGLEYANQCFCDTKLQDGATQANDGCDMACAGNSTELCGGSNRLNVYQASAVPTTEATPAAIPSGWSSLGCYTDSAGARSLPVGMGVPGDYNNMTIEGCLTACGKHGFSYAGTEYSRECYCANSVQNGGSCASDQLTCNMKCTGNSQQTCGGPDRLNVYYSGSDSSVRACSAGGGTTRSTTTSVASRSTSTSALVSSATSASTSSSRAVTSSSSSTSTSMLATTSSAVSTTTQSTTAPLSSSTTTPSILATTSSSATTTTRSTTVPSSSSTTTSSALATTSSTVTTTTRTTTTSSSTSTATTPASTVCPEFWKAVVSDLASGMRDAGLCNNISRAAIRYAFHDSATFSNKLPFYPPAAGGADGSLLLSTAEINRIDSEGLHDYHNFITAKFSTYKAAGYPISAADLIQVAGSVGVLACPGGRVGRMLVGRTDTTTAAPDGLLPQAFGPGSDHDTLFQLFVDKGFTARDLAALLGAHSTSIANFQQRFGMPANTAQDTTPGEWDVLYYNQTYFPVSGMGRFDSDINLARNENRTAVGFQFRSFVGRPAQWGASFASAWQALTLLGVPQSVRNNMQDCTVVVSGAFS</sequence>
<dbReference type="Pfam" id="PF01822">
    <property type="entry name" value="WSC"/>
    <property type="match status" value="3"/>
</dbReference>
<keyword evidence="5" id="KW-0408">Iron</keyword>
<feature type="binding site" evidence="5">
    <location>
        <position position="670"/>
    </location>
    <ligand>
        <name>Ca(2+)</name>
        <dbReference type="ChEBI" id="CHEBI:29108"/>
        <label>2</label>
    </ligand>
</feature>
<feature type="disulfide bond" evidence="7">
    <location>
        <begin position="501"/>
        <end position="590"/>
    </location>
</feature>
<evidence type="ECO:0000256" key="5">
    <source>
        <dbReference type="PIRSR" id="PIRSR601621-2"/>
    </source>
</evidence>
<keyword evidence="2" id="KW-0677">Repeat</keyword>
<comment type="cofactor">
    <cofactor evidence="5">
        <name>Ca(2+)</name>
        <dbReference type="ChEBI" id="CHEBI:29108"/>
    </cofactor>
    <text evidence="5">Binds 2 calcium ions per subunit.</text>
</comment>
<dbReference type="PANTHER" id="PTHR45964:SF9">
    <property type="entry name" value="SULFOTRANSFERASE"/>
    <property type="match status" value="1"/>
</dbReference>
<name>A0A2S6BVU5_9PEZI</name>
<evidence type="ECO:0000313" key="12">
    <source>
        <dbReference type="EMBL" id="PPJ51585.1"/>
    </source>
</evidence>
<keyword evidence="3" id="KW-0325">Glycoprotein</keyword>
<evidence type="ECO:0000256" key="4">
    <source>
        <dbReference type="PIRSR" id="PIRSR601621-1"/>
    </source>
</evidence>
<feature type="site" description="Transition state stabilizer" evidence="6">
    <location>
        <position position="510"/>
    </location>
</feature>
<comment type="similarity">
    <text evidence="1">Belongs to the peroxidase family. Ligninase subfamily.</text>
</comment>
<feature type="binding site" evidence="5">
    <location>
        <position position="668"/>
    </location>
    <ligand>
        <name>Ca(2+)</name>
        <dbReference type="ChEBI" id="CHEBI:29108"/>
        <label>2</label>
    </ligand>
</feature>
<feature type="compositionally biased region" description="Low complexity" evidence="8">
    <location>
        <begin position="349"/>
        <end position="475"/>
    </location>
</feature>
<feature type="binding site" description="axial binding residue" evidence="5">
    <location>
        <position position="648"/>
    </location>
    <ligand>
        <name>heme b</name>
        <dbReference type="ChEBI" id="CHEBI:60344"/>
    </ligand>
    <ligandPart>
        <name>Fe</name>
        <dbReference type="ChEBI" id="CHEBI:18248"/>
    </ligandPart>
</feature>
<dbReference type="PRINTS" id="PR00458">
    <property type="entry name" value="PEROXIDASE"/>
</dbReference>
<feature type="binding site" evidence="5">
    <location>
        <position position="649"/>
    </location>
    <ligand>
        <name>Ca(2+)</name>
        <dbReference type="ChEBI" id="CHEBI:29108"/>
        <label>2</label>
    </ligand>
</feature>
<comment type="cofactor">
    <cofactor evidence="5">
        <name>heme b</name>
        <dbReference type="ChEBI" id="CHEBI:60344"/>
    </cofactor>
    <text evidence="5">Binds 1 heme b (iron(II)-protoporphyrin IX) group per subunit.</text>
</comment>
<evidence type="ECO:0000259" key="10">
    <source>
        <dbReference type="PROSITE" id="PS50873"/>
    </source>
</evidence>
<evidence type="ECO:0000256" key="1">
    <source>
        <dbReference type="ARBA" id="ARBA00006089"/>
    </source>
</evidence>
<dbReference type="SUPFAM" id="SSF48113">
    <property type="entry name" value="Heme-dependent peroxidases"/>
    <property type="match status" value="1"/>
</dbReference>
<keyword evidence="7" id="KW-1015">Disulfide bond</keyword>
<feature type="domain" description="WSC" evidence="11">
    <location>
        <begin position="20"/>
        <end position="113"/>
    </location>
</feature>
<feature type="binding site" evidence="5">
    <location>
        <position position="532"/>
    </location>
    <ligand>
        <name>Ca(2+)</name>
        <dbReference type="ChEBI" id="CHEBI:29108"/>
        <label>1</label>
    </ligand>
</feature>
<feature type="region of interest" description="Disordered" evidence="8">
    <location>
        <begin position="341"/>
        <end position="475"/>
    </location>
</feature>
<comment type="caution">
    <text evidence="12">The sequence shown here is derived from an EMBL/GenBank/DDBJ whole genome shotgun (WGS) entry which is preliminary data.</text>
</comment>
<dbReference type="InterPro" id="IPR001621">
    <property type="entry name" value="Ligninase"/>
</dbReference>
<dbReference type="Pfam" id="PF00141">
    <property type="entry name" value="peroxidase"/>
    <property type="match status" value="1"/>
</dbReference>
<feature type="binding site" evidence="5">
    <location>
        <position position="515"/>
    </location>
    <ligand>
        <name>Ca(2+)</name>
        <dbReference type="ChEBI" id="CHEBI:29108"/>
        <label>1</label>
    </ligand>
</feature>
<dbReference type="GO" id="GO:0004601">
    <property type="term" value="F:peroxidase activity"/>
    <property type="evidence" value="ECO:0007669"/>
    <property type="project" value="InterPro"/>
</dbReference>
<dbReference type="PANTHER" id="PTHR45964">
    <property type="entry name" value="WSCD FAMILY MEMBER CG9164"/>
    <property type="match status" value="1"/>
</dbReference>
<evidence type="ECO:0000256" key="9">
    <source>
        <dbReference type="SAM" id="SignalP"/>
    </source>
</evidence>
<evidence type="ECO:0000256" key="7">
    <source>
        <dbReference type="PIRSR" id="PIRSR601621-4"/>
    </source>
</evidence>
<dbReference type="Proteomes" id="UP000237631">
    <property type="component" value="Unassembled WGS sequence"/>
</dbReference>
<keyword evidence="5" id="KW-0106">Calcium</keyword>
<dbReference type="InterPro" id="IPR051589">
    <property type="entry name" value="Sialate-O-sulfotransferase"/>
</dbReference>
<protein>
    <recommendedName>
        <fullName evidence="14">Peroxidase</fullName>
    </recommendedName>
</protein>
<feature type="chain" id="PRO_5015696298" description="Peroxidase" evidence="9">
    <location>
        <begin position="19"/>
        <end position="757"/>
    </location>
</feature>
<dbReference type="InterPro" id="IPR002016">
    <property type="entry name" value="Haem_peroxidase"/>
</dbReference>
<evidence type="ECO:0000256" key="8">
    <source>
        <dbReference type="SAM" id="MobiDB-lite"/>
    </source>
</evidence>
<organism evidence="12 13">
    <name type="scientific">Cercospora berteroae</name>
    <dbReference type="NCBI Taxonomy" id="357750"/>
    <lineage>
        <taxon>Eukaryota</taxon>
        <taxon>Fungi</taxon>
        <taxon>Dikarya</taxon>
        <taxon>Ascomycota</taxon>
        <taxon>Pezizomycotina</taxon>
        <taxon>Dothideomycetes</taxon>
        <taxon>Dothideomycetidae</taxon>
        <taxon>Mycosphaerellales</taxon>
        <taxon>Mycosphaerellaceae</taxon>
        <taxon>Cercospora</taxon>
    </lineage>
</organism>
<dbReference type="OrthoDB" id="2113341at2759"/>
<keyword evidence="13" id="KW-1185">Reference proteome</keyword>
<keyword evidence="5" id="KW-0349">Heme</keyword>
<accession>A0A2S6BVU5</accession>
<feature type="binding site" evidence="5">
    <location>
        <position position="675"/>
    </location>
    <ligand>
        <name>Ca(2+)</name>
        <dbReference type="ChEBI" id="CHEBI:29108"/>
        <label>2</label>
    </ligand>
</feature>
<reference evidence="13" key="1">
    <citation type="journal article" date="2017" name="bioRxiv">
        <title>Conservation of a gene cluster reveals novel cercosporin biosynthetic mechanisms and extends production to the genus Colletotrichum.</title>
        <authorList>
            <person name="de Jonge R."/>
            <person name="Ebert M.K."/>
            <person name="Huitt-Roehl C.R."/>
            <person name="Pal P."/>
            <person name="Suttle J.C."/>
            <person name="Spanner R.E."/>
            <person name="Neubauer J.D."/>
            <person name="Jurick W.M.II."/>
            <person name="Stott K.A."/>
            <person name="Secor G.A."/>
            <person name="Thomma B.P.H.J."/>
            <person name="Van de Peer Y."/>
            <person name="Townsend C.A."/>
            <person name="Bolton M.D."/>
        </authorList>
    </citation>
    <scope>NUCLEOTIDE SEQUENCE [LARGE SCALE GENOMIC DNA]</scope>
    <source>
        <strain evidence="13">CBS538.71</strain>
    </source>
</reference>
<feature type="binding site" evidence="5">
    <location>
        <position position="536"/>
    </location>
    <ligand>
        <name>Ca(2+)</name>
        <dbReference type="ChEBI" id="CHEBI:29108"/>
        <label>1</label>
    </ligand>
</feature>
<dbReference type="PROSITE" id="PS50873">
    <property type="entry name" value="PEROXIDASE_4"/>
    <property type="match status" value="1"/>
</dbReference>
<evidence type="ECO:0000259" key="11">
    <source>
        <dbReference type="PROSITE" id="PS51212"/>
    </source>
</evidence>
<dbReference type="PROSITE" id="PS51212">
    <property type="entry name" value="WSC"/>
    <property type="match status" value="3"/>
</dbReference>
<feature type="domain" description="WSC" evidence="11">
    <location>
        <begin position="127"/>
        <end position="222"/>
    </location>
</feature>
<dbReference type="PRINTS" id="PR00462">
    <property type="entry name" value="LIGNINASE"/>
</dbReference>
<dbReference type="Gene3D" id="1.10.420.10">
    <property type="entry name" value="Peroxidase, domain 2"/>
    <property type="match status" value="1"/>
</dbReference>
<dbReference type="GO" id="GO:0046872">
    <property type="term" value="F:metal ion binding"/>
    <property type="evidence" value="ECO:0007669"/>
    <property type="project" value="UniProtKB-KW"/>
</dbReference>
<feature type="active site" description="Proton acceptor" evidence="4">
    <location>
        <position position="514"/>
    </location>
</feature>